<dbReference type="AlphaFoldDB" id="A0A5B8Z4C8"/>
<evidence type="ECO:0000313" key="4">
    <source>
        <dbReference type="Proteomes" id="UP000321555"/>
    </source>
</evidence>
<proteinExistence type="predicted"/>
<dbReference type="Gene3D" id="2.40.50.1020">
    <property type="entry name" value="LytTr DNA-binding domain"/>
    <property type="match status" value="1"/>
</dbReference>
<feature type="domain" description="ABC transporter" evidence="1">
    <location>
        <begin position="4"/>
        <end position="228"/>
    </location>
</feature>
<keyword evidence="4" id="KW-1185">Reference proteome</keyword>
<dbReference type="RefSeq" id="WP_057775762.1">
    <property type="nucleotide sequence ID" value="NZ_CP042593.1"/>
</dbReference>
<sequence>MGILEINGLEKHDEHNIVFPSFSLEVSESEVIAIHTSTNVRTSLLKQFMGEIPISNGEILVNKKNVKLSKRDFFSEVGFFCLDDELYERLSVKENFSFFQKLYESDFSIDEGLHIVQLETKRNVRLDKLSKSEKRRAIFGRLLIQNPTLFVFEEPDQNIDLETKRVFLKMVRELKQKGKAVLMLTSNMESALSITDQVYRLDDTGLHALDVRSEDETANEEMTGLQEEVLTQENEEEIIIQPVRFEKIPTKVNDKIVLFDPPEIDYIESRDGQSNIYIKGEMYPSVFTMTELENRLHPYGFFRCHRSYIVNLQKVREVVTWTRNSFTLVLGDAKKSSIPLSKTKMAELKTMLGLK</sequence>
<dbReference type="PANTHER" id="PTHR43038:SF3">
    <property type="entry name" value="ABC TRANSPORTER G FAMILY MEMBER 20 ISOFORM X1"/>
    <property type="match status" value="1"/>
</dbReference>
<dbReference type="GO" id="GO:0005524">
    <property type="term" value="F:ATP binding"/>
    <property type="evidence" value="ECO:0007669"/>
    <property type="project" value="InterPro"/>
</dbReference>
<organism evidence="3 4">
    <name type="scientific">Cytobacillus dafuensis</name>
    <name type="common">Bacillus dafuensis</name>
    <dbReference type="NCBI Taxonomy" id="1742359"/>
    <lineage>
        <taxon>Bacteria</taxon>
        <taxon>Bacillati</taxon>
        <taxon>Bacillota</taxon>
        <taxon>Bacilli</taxon>
        <taxon>Bacillales</taxon>
        <taxon>Bacillaceae</taxon>
        <taxon>Cytobacillus</taxon>
    </lineage>
</organism>
<dbReference type="EMBL" id="CP042593">
    <property type="protein sequence ID" value="QED46479.1"/>
    <property type="molecule type" value="Genomic_DNA"/>
</dbReference>
<dbReference type="Gene3D" id="3.40.50.300">
    <property type="entry name" value="P-loop containing nucleotide triphosphate hydrolases"/>
    <property type="match status" value="1"/>
</dbReference>
<dbReference type="SUPFAM" id="SSF52540">
    <property type="entry name" value="P-loop containing nucleoside triphosphate hydrolases"/>
    <property type="match status" value="1"/>
</dbReference>
<dbReference type="InterPro" id="IPR012046">
    <property type="entry name" value="LytTR_ABC"/>
</dbReference>
<reference evidence="4" key="1">
    <citation type="submission" date="2019-08" db="EMBL/GenBank/DDBJ databases">
        <authorList>
            <person name="Zheng X."/>
        </authorList>
    </citation>
    <scope>NUCLEOTIDE SEQUENCE [LARGE SCALE GENOMIC DNA]</scope>
    <source>
        <strain evidence="4">FJAT-25496</strain>
    </source>
</reference>
<evidence type="ECO:0000313" key="3">
    <source>
        <dbReference type="EMBL" id="QED46479.1"/>
    </source>
</evidence>
<gene>
    <name evidence="3" type="ORF">FSZ17_03895</name>
</gene>
<dbReference type="Pfam" id="PF00005">
    <property type="entry name" value="ABC_tran"/>
    <property type="match status" value="1"/>
</dbReference>
<dbReference type="PANTHER" id="PTHR43038">
    <property type="entry name" value="ATP-BINDING CASSETTE, SUB-FAMILY H, MEMBER 1"/>
    <property type="match status" value="1"/>
</dbReference>
<dbReference type="GO" id="GO:0003677">
    <property type="term" value="F:DNA binding"/>
    <property type="evidence" value="ECO:0007669"/>
    <property type="project" value="InterPro"/>
</dbReference>
<dbReference type="GO" id="GO:0016887">
    <property type="term" value="F:ATP hydrolysis activity"/>
    <property type="evidence" value="ECO:0007669"/>
    <property type="project" value="InterPro"/>
</dbReference>
<protein>
    <submittedName>
        <fullName evidence="3">LytR family transcriptional regulator</fullName>
    </submittedName>
</protein>
<dbReference type="InterPro" id="IPR027417">
    <property type="entry name" value="P-loop_NTPase"/>
</dbReference>
<dbReference type="PROSITE" id="PS50893">
    <property type="entry name" value="ABC_TRANSPORTER_2"/>
    <property type="match status" value="1"/>
</dbReference>
<accession>A0A5B8Z4C8</accession>
<dbReference type="InterPro" id="IPR007492">
    <property type="entry name" value="LytTR_DNA-bd_dom"/>
</dbReference>
<feature type="domain" description="HTH LytTR-type" evidence="2">
    <location>
        <begin position="248"/>
        <end position="354"/>
    </location>
</feature>
<dbReference type="InterPro" id="IPR003439">
    <property type="entry name" value="ABC_transporter-like_ATP-bd"/>
</dbReference>
<dbReference type="STRING" id="1742359.GCA_001439625_04512"/>
<dbReference type="PIRSF" id="PIRSF036612">
    <property type="entry name" value="ABC_ATP_LytTR"/>
    <property type="match status" value="1"/>
</dbReference>
<dbReference type="Proteomes" id="UP000321555">
    <property type="component" value="Chromosome"/>
</dbReference>
<dbReference type="PROSITE" id="PS50930">
    <property type="entry name" value="HTH_LYTTR"/>
    <property type="match status" value="1"/>
</dbReference>
<dbReference type="Pfam" id="PF04397">
    <property type="entry name" value="LytTR"/>
    <property type="match status" value="1"/>
</dbReference>
<name>A0A5B8Z4C8_CYTDA</name>
<evidence type="ECO:0000259" key="1">
    <source>
        <dbReference type="PROSITE" id="PS50893"/>
    </source>
</evidence>
<dbReference type="SMART" id="SM00850">
    <property type="entry name" value="LytTR"/>
    <property type="match status" value="1"/>
</dbReference>
<dbReference type="KEGG" id="bda:FSZ17_03895"/>
<evidence type="ECO:0000259" key="2">
    <source>
        <dbReference type="PROSITE" id="PS50930"/>
    </source>
</evidence>
<dbReference type="OrthoDB" id="9809318at2"/>